<name>A0A1Q9DCR3_SYMMI</name>
<dbReference type="OrthoDB" id="10411173at2759"/>
<dbReference type="Proteomes" id="UP000186817">
    <property type="component" value="Unassembled WGS sequence"/>
</dbReference>
<feature type="compositionally biased region" description="Basic and acidic residues" evidence="1">
    <location>
        <begin position="293"/>
        <end position="302"/>
    </location>
</feature>
<proteinExistence type="predicted"/>
<keyword evidence="3" id="KW-1185">Reference proteome</keyword>
<feature type="compositionally biased region" description="Acidic residues" evidence="1">
    <location>
        <begin position="272"/>
        <end position="285"/>
    </location>
</feature>
<feature type="compositionally biased region" description="Basic and acidic residues" evidence="1">
    <location>
        <begin position="34"/>
        <end position="44"/>
    </location>
</feature>
<organism evidence="2 3">
    <name type="scientific">Symbiodinium microadriaticum</name>
    <name type="common">Dinoflagellate</name>
    <name type="synonym">Zooxanthella microadriatica</name>
    <dbReference type="NCBI Taxonomy" id="2951"/>
    <lineage>
        <taxon>Eukaryota</taxon>
        <taxon>Sar</taxon>
        <taxon>Alveolata</taxon>
        <taxon>Dinophyceae</taxon>
        <taxon>Suessiales</taxon>
        <taxon>Symbiodiniaceae</taxon>
        <taxon>Symbiodinium</taxon>
    </lineage>
</organism>
<feature type="compositionally biased region" description="Basic and acidic residues" evidence="1">
    <location>
        <begin position="171"/>
        <end position="189"/>
    </location>
</feature>
<dbReference type="EMBL" id="LSRX01000599">
    <property type="protein sequence ID" value="OLP92961.1"/>
    <property type="molecule type" value="Genomic_DNA"/>
</dbReference>
<feature type="compositionally biased region" description="Basic residues" evidence="1">
    <location>
        <begin position="209"/>
        <end position="219"/>
    </location>
</feature>
<comment type="caution">
    <text evidence="2">The sequence shown here is derived from an EMBL/GenBank/DDBJ whole genome shotgun (WGS) entry which is preliminary data.</text>
</comment>
<dbReference type="AlphaFoldDB" id="A0A1Q9DCR3"/>
<evidence type="ECO:0000313" key="2">
    <source>
        <dbReference type="EMBL" id="OLP92961.1"/>
    </source>
</evidence>
<feature type="region of interest" description="Disordered" evidence="1">
    <location>
        <begin position="1"/>
        <end position="94"/>
    </location>
</feature>
<evidence type="ECO:0000313" key="3">
    <source>
        <dbReference type="Proteomes" id="UP000186817"/>
    </source>
</evidence>
<evidence type="ECO:0000256" key="1">
    <source>
        <dbReference type="SAM" id="MobiDB-lite"/>
    </source>
</evidence>
<sequence length="302" mass="33404">MLAASRPWEPGPRDGMGFFNDADPKVPPPVVEPVPKEAEIVKIDSDEDDEEEEEEVTPKRNYNGDYRKAKRRFESVGGAEEDSEASDAQPEHAVPTQATLWEVGMRIACKLGFIAVANIGGSAAQVADRLLRGTAPAVDGIVAKGTGNAPGPDYDDVDDDDDKPRKKRRKMEAPAERKQYTRKVEEEIRQLQSPGSPEQLIPHAPRSSPRLHRHESSHHKTRMMLEHMGQSAKTRVSKWVRAARYMPVDLQNALAEPRFSGLKVRDILGGLVEDDSETSSEEEVEAAPVPARGRAESLMSKE</sequence>
<feature type="compositionally biased region" description="Acidic residues" evidence="1">
    <location>
        <begin position="45"/>
        <end position="55"/>
    </location>
</feature>
<feature type="region of interest" description="Disordered" evidence="1">
    <location>
        <begin position="140"/>
        <end position="219"/>
    </location>
</feature>
<accession>A0A1Q9DCR3</accession>
<reference evidence="2 3" key="1">
    <citation type="submission" date="2016-02" db="EMBL/GenBank/DDBJ databases">
        <title>Genome analysis of coral dinoflagellate symbionts highlights evolutionary adaptations to a symbiotic lifestyle.</title>
        <authorList>
            <person name="Aranda M."/>
            <person name="Li Y."/>
            <person name="Liew Y.J."/>
            <person name="Baumgarten S."/>
            <person name="Simakov O."/>
            <person name="Wilson M."/>
            <person name="Piel J."/>
            <person name="Ashoor H."/>
            <person name="Bougouffa S."/>
            <person name="Bajic V.B."/>
            <person name="Ryu T."/>
            <person name="Ravasi T."/>
            <person name="Bayer T."/>
            <person name="Micklem G."/>
            <person name="Kim H."/>
            <person name="Bhak J."/>
            <person name="Lajeunesse T.C."/>
            <person name="Voolstra C.R."/>
        </authorList>
    </citation>
    <scope>NUCLEOTIDE SEQUENCE [LARGE SCALE GENOMIC DNA]</scope>
    <source>
        <strain evidence="2 3">CCMP2467</strain>
    </source>
</reference>
<gene>
    <name evidence="2" type="ORF">AK812_SmicGene25176</name>
</gene>
<protein>
    <submittedName>
        <fullName evidence="2">Uncharacterized protein</fullName>
    </submittedName>
</protein>
<feature type="region of interest" description="Disordered" evidence="1">
    <location>
        <begin position="272"/>
        <end position="302"/>
    </location>
</feature>